<protein>
    <submittedName>
        <fullName evidence="2">Polyphosphate polymerase domain-containing protein</fullName>
    </submittedName>
</protein>
<name>A0ABV8XJL2_9DEIO</name>
<dbReference type="EMBL" id="JBHSEH010000004">
    <property type="protein sequence ID" value="MFC4424973.1"/>
    <property type="molecule type" value="Genomic_DNA"/>
</dbReference>
<dbReference type="RefSeq" id="WP_380035808.1">
    <property type="nucleotide sequence ID" value="NZ_JBHSEH010000004.1"/>
</dbReference>
<dbReference type="SUPFAM" id="SSF55154">
    <property type="entry name" value="CYTH-like phosphatases"/>
    <property type="match status" value="1"/>
</dbReference>
<evidence type="ECO:0000313" key="2">
    <source>
        <dbReference type="EMBL" id="MFC4424973.1"/>
    </source>
</evidence>
<dbReference type="InterPro" id="IPR033469">
    <property type="entry name" value="CYTH-like_dom_sf"/>
</dbReference>
<reference evidence="3" key="1">
    <citation type="journal article" date="2019" name="Int. J. Syst. Evol. Microbiol.">
        <title>The Global Catalogue of Microorganisms (GCM) 10K type strain sequencing project: providing services to taxonomists for standard genome sequencing and annotation.</title>
        <authorList>
            <consortium name="The Broad Institute Genomics Platform"/>
            <consortium name="The Broad Institute Genome Sequencing Center for Infectious Disease"/>
            <person name="Wu L."/>
            <person name="Ma J."/>
        </authorList>
    </citation>
    <scope>NUCLEOTIDE SEQUENCE [LARGE SCALE GENOMIC DNA]</scope>
    <source>
        <strain evidence="3">CCUG 56029</strain>
    </source>
</reference>
<sequence>MRLVLLAAPPQLLSPAPSSGPVTELRDAIGGFAPISLAETQRAALMDRVECKFLTTLERLQSLLPVLWPHYQALEVGGTRLQGYSSVYHDTADFGMYLAHHNGRARRHKVRTRHYRQTGQTFLELKLRDPKGRTRKERVAVTGPATSAVSAQRAFLAAHLPALAHTPLEPKLEVHCERLTLVGCASDERLTFDLHLALTTPELRCDLPGLVVIERKRAGAGARSAFDELARQLELHGQPFSKYGVGCALLYPDLKRNAFKPSLISLYRLVRPEQAPSAQETPR</sequence>
<dbReference type="InterPro" id="IPR018966">
    <property type="entry name" value="VTC_domain"/>
</dbReference>
<dbReference type="Gene3D" id="3.20.100.30">
    <property type="entry name" value="VTC, catalytic tunnel domain"/>
    <property type="match status" value="1"/>
</dbReference>
<dbReference type="CDD" id="cd07750">
    <property type="entry name" value="PolyPPase_VTC_like"/>
    <property type="match status" value="1"/>
</dbReference>
<gene>
    <name evidence="2" type="ORF">ACFOZ9_02040</name>
</gene>
<organism evidence="2 3">
    <name type="scientific">Deinococcus navajonensis</name>
    <dbReference type="NCBI Taxonomy" id="309884"/>
    <lineage>
        <taxon>Bacteria</taxon>
        <taxon>Thermotogati</taxon>
        <taxon>Deinococcota</taxon>
        <taxon>Deinococci</taxon>
        <taxon>Deinococcales</taxon>
        <taxon>Deinococcaceae</taxon>
        <taxon>Deinococcus</taxon>
    </lineage>
</organism>
<comment type="caution">
    <text evidence="2">The sequence shown here is derived from an EMBL/GenBank/DDBJ whole genome shotgun (WGS) entry which is preliminary data.</text>
</comment>
<dbReference type="InterPro" id="IPR042267">
    <property type="entry name" value="VTC_sf"/>
</dbReference>
<keyword evidence="3" id="KW-1185">Reference proteome</keyword>
<dbReference type="Proteomes" id="UP001595998">
    <property type="component" value="Unassembled WGS sequence"/>
</dbReference>
<dbReference type="Pfam" id="PF09359">
    <property type="entry name" value="VTC"/>
    <property type="match status" value="1"/>
</dbReference>
<evidence type="ECO:0000313" key="3">
    <source>
        <dbReference type="Proteomes" id="UP001595998"/>
    </source>
</evidence>
<feature type="domain" description="VTC" evidence="1">
    <location>
        <begin position="48"/>
        <end position="251"/>
    </location>
</feature>
<evidence type="ECO:0000259" key="1">
    <source>
        <dbReference type="Pfam" id="PF09359"/>
    </source>
</evidence>
<accession>A0ABV8XJL2</accession>
<proteinExistence type="predicted"/>